<evidence type="ECO:0000313" key="8">
    <source>
        <dbReference type="EMBL" id="CAH2054242.1"/>
    </source>
</evidence>
<organism evidence="8 9">
    <name type="scientific">Iphiclides podalirius</name>
    <name type="common">scarce swallowtail</name>
    <dbReference type="NCBI Taxonomy" id="110791"/>
    <lineage>
        <taxon>Eukaryota</taxon>
        <taxon>Metazoa</taxon>
        <taxon>Ecdysozoa</taxon>
        <taxon>Arthropoda</taxon>
        <taxon>Hexapoda</taxon>
        <taxon>Insecta</taxon>
        <taxon>Pterygota</taxon>
        <taxon>Neoptera</taxon>
        <taxon>Endopterygota</taxon>
        <taxon>Lepidoptera</taxon>
        <taxon>Glossata</taxon>
        <taxon>Ditrysia</taxon>
        <taxon>Papilionoidea</taxon>
        <taxon>Papilionidae</taxon>
        <taxon>Papilioninae</taxon>
        <taxon>Iphiclides</taxon>
    </lineage>
</organism>
<dbReference type="PROSITE" id="PS00134">
    <property type="entry name" value="TRYPSIN_HIS"/>
    <property type="match status" value="1"/>
</dbReference>
<dbReference type="EMBL" id="OW152833">
    <property type="protein sequence ID" value="CAH2054242.1"/>
    <property type="molecule type" value="Genomic_DNA"/>
</dbReference>
<dbReference type="Pfam" id="PF00089">
    <property type="entry name" value="Trypsin"/>
    <property type="match status" value="1"/>
</dbReference>
<dbReference type="CDD" id="cd00190">
    <property type="entry name" value="Tryp_SPc"/>
    <property type="match status" value="1"/>
</dbReference>
<dbReference type="PANTHER" id="PTHR24252">
    <property type="entry name" value="ACROSIN-RELATED"/>
    <property type="match status" value="1"/>
</dbReference>
<feature type="signal peptide" evidence="6">
    <location>
        <begin position="1"/>
        <end position="18"/>
    </location>
</feature>
<feature type="chain" id="PRO_5046966731" description="Acrosin" evidence="6">
    <location>
        <begin position="19"/>
        <end position="364"/>
    </location>
</feature>
<dbReference type="InterPro" id="IPR009003">
    <property type="entry name" value="Peptidase_S1_PA"/>
</dbReference>
<evidence type="ECO:0000256" key="4">
    <source>
        <dbReference type="ARBA" id="ARBA00023157"/>
    </source>
</evidence>
<dbReference type="Gene3D" id="2.40.10.10">
    <property type="entry name" value="Trypsin-like serine proteases"/>
    <property type="match status" value="2"/>
</dbReference>
<keyword evidence="6" id="KW-0732">Signal</keyword>
<dbReference type="InterPro" id="IPR033116">
    <property type="entry name" value="TRYPSIN_SER"/>
</dbReference>
<dbReference type="SUPFAM" id="SSF50494">
    <property type="entry name" value="Trypsin-like serine proteases"/>
    <property type="match status" value="1"/>
</dbReference>
<dbReference type="PANTHER" id="PTHR24252:SF8">
    <property type="entry name" value="ACROSIN"/>
    <property type="match status" value="1"/>
</dbReference>
<evidence type="ECO:0000256" key="3">
    <source>
        <dbReference type="ARBA" id="ARBA00017161"/>
    </source>
</evidence>
<dbReference type="PROSITE" id="PS00135">
    <property type="entry name" value="TRYPSIN_SER"/>
    <property type="match status" value="1"/>
</dbReference>
<keyword evidence="9" id="KW-1185">Reference proteome</keyword>
<dbReference type="Proteomes" id="UP000837857">
    <property type="component" value="Chromosome 21"/>
</dbReference>
<feature type="non-terminal residue" evidence="8">
    <location>
        <position position="1"/>
    </location>
</feature>
<gene>
    <name evidence="8" type="ORF">IPOD504_LOCUS8544</name>
</gene>
<dbReference type="InterPro" id="IPR043504">
    <property type="entry name" value="Peptidase_S1_PA_chymotrypsin"/>
</dbReference>
<comment type="catalytic activity">
    <reaction evidence="1">
        <text>Preferential cleavage: Arg-|-Xaa, Lys-|-Xaa.</text>
        <dbReference type="EC" id="3.4.21.10"/>
    </reaction>
</comment>
<evidence type="ECO:0000256" key="1">
    <source>
        <dbReference type="ARBA" id="ARBA00001656"/>
    </source>
</evidence>
<keyword evidence="5" id="KW-0378">Hydrolase</keyword>
<evidence type="ECO:0000256" key="2">
    <source>
        <dbReference type="ARBA" id="ARBA00012050"/>
    </source>
</evidence>
<evidence type="ECO:0000313" key="9">
    <source>
        <dbReference type="Proteomes" id="UP000837857"/>
    </source>
</evidence>
<accession>A0ABN8ICR1</accession>
<keyword evidence="5" id="KW-0645">Protease</keyword>
<dbReference type="PROSITE" id="PS50240">
    <property type="entry name" value="TRYPSIN_DOM"/>
    <property type="match status" value="1"/>
</dbReference>
<keyword evidence="4" id="KW-1015">Disulfide bond</keyword>
<reference evidence="8" key="1">
    <citation type="submission" date="2022-03" db="EMBL/GenBank/DDBJ databases">
        <authorList>
            <person name="Martin H S."/>
        </authorList>
    </citation>
    <scope>NUCLEOTIDE SEQUENCE</scope>
</reference>
<dbReference type="InterPro" id="IPR001254">
    <property type="entry name" value="Trypsin_dom"/>
</dbReference>
<feature type="domain" description="Peptidase S1" evidence="7">
    <location>
        <begin position="121"/>
        <end position="361"/>
    </location>
</feature>
<dbReference type="PRINTS" id="PR00722">
    <property type="entry name" value="CHYMOTRYPSIN"/>
</dbReference>
<keyword evidence="5" id="KW-0720">Serine protease</keyword>
<sequence length="364" mass="41210">MSANATVIFLFVIILISAEDIYEMFENEDKQSMTETEQNHDPQIKRKSSELWNVTSKHFDKWLQMHNGTCDSLQYKMPDFRGDARRISEVKCLEYVWQIRYEVEKYKRDFMCNKQDQENIVVGGDDAQAGEFPHMCAIGWQAAASSKWLFKCGGVLISNKYVLTAAHCSRVSRTDISVSEQSPKIVRFGALNELERIRYGIPSKDVKISKVIVHEKYNSPKTYYDIALIELDDEATLAGWGVVDPATGETSDILQVAALDMLPSQQCNDTLKTRRNRNWKNGLASHQICAGHLLGGIDACQGDSGGPLQIKIDTPLDARLNWRIYYIVGITSFGHGCAHPNTPSVFSRVSHFTEWIENIVWSTT</sequence>
<dbReference type="InterPro" id="IPR018114">
    <property type="entry name" value="TRYPSIN_HIS"/>
</dbReference>
<dbReference type="InterPro" id="IPR001314">
    <property type="entry name" value="Peptidase_S1A"/>
</dbReference>
<dbReference type="SMART" id="SM00020">
    <property type="entry name" value="Tryp_SPc"/>
    <property type="match status" value="1"/>
</dbReference>
<name>A0ABN8ICR1_9NEOP</name>
<evidence type="ECO:0000259" key="7">
    <source>
        <dbReference type="PROSITE" id="PS50240"/>
    </source>
</evidence>
<proteinExistence type="predicted"/>
<evidence type="ECO:0000256" key="6">
    <source>
        <dbReference type="SAM" id="SignalP"/>
    </source>
</evidence>
<evidence type="ECO:0000256" key="5">
    <source>
        <dbReference type="RuleBase" id="RU363034"/>
    </source>
</evidence>
<dbReference type="EC" id="3.4.21.10" evidence="2"/>
<protein>
    <recommendedName>
        <fullName evidence="3">Acrosin</fullName>
        <ecNumber evidence="2">3.4.21.10</ecNumber>
    </recommendedName>
</protein>